<evidence type="ECO:0000256" key="1">
    <source>
        <dbReference type="ARBA" id="ARBA00022670"/>
    </source>
</evidence>
<keyword evidence="4 8" id="KW-0862">Zinc</keyword>
<dbReference type="GO" id="GO:0006509">
    <property type="term" value="P:membrane protein ectodomain proteolysis"/>
    <property type="evidence" value="ECO:0007669"/>
    <property type="project" value="TreeGrafter"/>
</dbReference>
<feature type="domain" description="Peptidase M12B" evidence="10">
    <location>
        <begin position="32"/>
        <end position="262"/>
    </location>
</feature>
<keyword evidence="5" id="KW-0482">Metalloprotease</keyword>
<dbReference type="SUPFAM" id="SSF55486">
    <property type="entry name" value="Metalloproteases ('zincins'), catalytic domain"/>
    <property type="match status" value="1"/>
</dbReference>
<evidence type="ECO:0000256" key="8">
    <source>
        <dbReference type="PROSITE-ProRule" id="PRU00276"/>
    </source>
</evidence>
<keyword evidence="11" id="KW-1185">Reference proteome</keyword>
<dbReference type="Pfam" id="PF01421">
    <property type="entry name" value="Reprolysin"/>
    <property type="match status" value="1"/>
</dbReference>
<feature type="binding site" evidence="8">
    <location>
        <position position="194"/>
    </location>
    <ligand>
        <name>Zn(2+)</name>
        <dbReference type="ChEBI" id="CHEBI:29105"/>
        <note>catalytic</note>
    </ligand>
</feature>
<dbReference type="InterPro" id="IPR041645">
    <property type="entry name" value="ADAMTS_CR_2"/>
</dbReference>
<gene>
    <name evidence="12" type="primary">LOC106079708</name>
</gene>
<evidence type="ECO:0000256" key="6">
    <source>
        <dbReference type="ARBA" id="ARBA00023157"/>
    </source>
</evidence>
<evidence type="ECO:0000256" key="5">
    <source>
        <dbReference type="ARBA" id="ARBA00023049"/>
    </source>
</evidence>
<dbReference type="Pfam" id="PF17771">
    <property type="entry name" value="ADAMTS_CR_2"/>
    <property type="match status" value="1"/>
</dbReference>
<proteinExistence type="predicted"/>
<dbReference type="GeneID" id="106079708"/>
<evidence type="ECO:0000256" key="7">
    <source>
        <dbReference type="ARBA" id="ARBA00023180"/>
    </source>
</evidence>
<keyword evidence="3" id="KW-0378">Hydrolase</keyword>
<keyword evidence="6" id="KW-1015">Disulfide bond</keyword>
<dbReference type="GO" id="GO:0004222">
    <property type="term" value="F:metalloendopeptidase activity"/>
    <property type="evidence" value="ECO:0007669"/>
    <property type="project" value="InterPro"/>
</dbReference>
<evidence type="ECO:0000256" key="9">
    <source>
        <dbReference type="SAM" id="SignalP"/>
    </source>
</evidence>
<feature type="signal peptide" evidence="9">
    <location>
        <begin position="1"/>
        <end position="19"/>
    </location>
</feature>
<name>A0A9W3BLQ7_BIOGL</name>
<keyword evidence="7" id="KW-0325">Glycoprotein</keyword>
<dbReference type="Proteomes" id="UP001165740">
    <property type="component" value="Chromosome 10"/>
</dbReference>
<dbReference type="Gene3D" id="3.40.390.10">
    <property type="entry name" value="Collagenase (Catalytic Domain)"/>
    <property type="match status" value="1"/>
</dbReference>
<dbReference type="AlphaFoldDB" id="A0A9W3BLQ7"/>
<organism evidence="11 12">
    <name type="scientific">Biomphalaria glabrata</name>
    <name type="common">Bloodfluke planorb</name>
    <name type="synonym">Freshwater snail</name>
    <dbReference type="NCBI Taxonomy" id="6526"/>
    <lineage>
        <taxon>Eukaryota</taxon>
        <taxon>Metazoa</taxon>
        <taxon>Spiralia</taxon>
        <taxon>Lophotrochozoa</taxon>
        <taxon>Mollusca</taxon>
        <taxon>Gastropoda</taxon>
        <taxon>Heterobranchia</taxon>
        <taxon>Euthyneura</taxon>
        <taxon>Panpulmonata</taxon>
        <taxon>Hygrophila</taxon>
        <taxon>Lymnaeoidea</taxon>
        <taxon>Planorbidae</taxon>
        <taxon>Biomphalaria</taxon>
    </lineage>
</organism>
<dbReference type="Gene3D" id="3.40.1620.60">
    <property type="match status" value="1"/>
</dbReference>
<feature type="binding site" evidence="8">
    <location>
        <position position="204"/>
    </location>
    <ligand>
        <name>Zn(2+)</name>
        <dbReference type="ChEBI" id="CHEBI:29105"/>
        <note>catalytic</note>
    </ligand>
</feature>
<feature type="active site" evidence="8">
    <location>
        <position position="195"/>
    </location>
</feature>
<evidence type="ECO:0000259" key="10">
    <source>
        <dbReference type="PROSITE" id="PS50215"/>
    </source>
</evidence>
<dbReference type="GO" id="GO:0046872">
    <property type="term" value="F:metal ion binding"/>
    <property type="evidence" value="ECO:0007669"/>
    <property type="project" value="UniProtKB-KW"/>
</dbReference>
<sequence>MYYLSSFLFSVISLTLVSCASIREKRQVTTSYVIDVYVVVDHAMYQKWKNWQIETTGETNATKLDIETIATIKSYVSLLFHQANLRLQTVNRTSPYSLSMQIVRMDIDVNIPNLNGSNNIAQALDIFTKWMNGSSVPYDHAVLMTSLEFKGENSAGEKLTYLGRAYVSKMCSLNYSLSVVVDNGAFQSSYHMTHEIGHSLGAQHDGTSTSANCSQSDSYLMVPVGISSDTSTDHPWYFSSCSVNNIKTYLETSSINVNQGTDIVDCFSKKLQPIQEFLDEEKVKAGQRYPPDQQCQMIYGKTSRACPDAGQGNLENICTTMGCVNPDNQTLCNIHFAAEWTSCGNGKRCSMGKCISDPEAPDIGDCYLGDSLDRIDGLSCSRAILDRPMRCYDTNVKTKCCKSCQQISAVNPSSCPYGDQAIGCSVDNCAGNMDKCCKTCRCRYVSDVSTIDGVSCAVRVNQDGVNHCYNATVSSLCCATCGVRRPSSTIANCEFGDLSRNGICSRSQCYVSSVKEQCCQTCVNVNSGHCHIPALPFYTLLFVISLLNAGIS</sequence>
<evidence type="ECO:0000313" key="11">
    <source>
        <dbReference type="Proteomes" id="UP001165740"/>
    </source>
</evidence>
<feature type="binding site" evidence="8">
    <location>
        <position position="198"/>
    </location>
    <ligand>
        <name>Zn(2+)</name>
        <dbReference type="ChEBI" id="CHEBI:29105"/>
        <note>catalytic</note>
    </ligand>
</feature>
<keyword evidence="2 8" id="KW-0479">Metal-binding</keyword>
<keyword evidence="1" id="KW-0645">Protease</keyword>
<keyword evidence="9" id="KW-0732">Signal</keyword>
<feature type="chain" id="PRO_5040826397" evidence="9">
    <location>
        <begin position="20"/>
        <end position="552"/>
    </location>
</feature>
<dbReference type="InterPro" id="IPR001590">
    <property type="entry name" value="Peptidase_M12B"/>
</dbReference>
<dbReference type="RefSeq" id="XP_055900344.1">
    <property type="nucleotide sequence ID" value="XM_056044369.1"/>
</dbReference>
<dbReference type="PROSITE" id="PS50215">
    <property type="entry name" value="ADAM_MEPRO"/>
    <property type="match status" value="1"/>
</dbReference>
<dbReference type="InterPro" id="IPR024079">
    <property type="entry name" value="MetalloPept_cat_dom_sf"/>
</dbReference>
<evidence type="ECO:0000256" key="3">
    <source>
        <dbReference type="ARBA" id="ARBA00022801"/>
    </source>
</evidence>
<dbReference type="OrthoDB" id="6134861at2759"/>
<comment type="caution">
    <text evidence="8">Lacks conserved residue(s) required for the propagation of feature annotation.</text>
</comment>
<dbReference type="PANTHER" id="PTHR11905">
    <property type="entry name" value="ADAM A DISINTEGRIN AND METALLOPROTEASE DOMAIN"/>
    <property type="match status" value="1"/>
</dbReference>
<evidence type="ECO:0000256" key="4">
    <source>
        <dbReference type="ARBA" id="ARBA00022833"/>
    </source>
</evidence>
<dbReference type="PANTHER" id="PTHR11905:SF159">
    <property type="entry name" value="ADAM METALLOPROTEASE"/>
    <property type="match status" value="1"/>
</dbReference>
<evidence type="ECO:0000313" key="12">
    <source>
        <dbReference type="RefSeq" id="XP_055900344.1"/>
    </source>
</evidence>
<protein>
    <submittedName>
        <fullName evidence="12">Metalloprotease mig-17-like</fullName>
    </submittedName>
</protein>
<dbReference type="OMA" id="CWELMAN"/>
<evidence type="ECO:0000256" key="2">
    <source>
        <dbReference type="ARBA" id="ARBA00022723"/>
    </source>
</evidence>
<reference evidence="12" key="1">
    <citation type="submission" date="2025-08" db="UniProtKB">
        <authorList>
            <consortium name="RefSeq"/>
        </authorList>
    </citation>
    <scope>IDENTIFICATION</scope>
</reference>
<accession>A0A9W3BLQ7</accession>